<dbReference type="PANTHER" id="PTHR43490:SF99">
    <property type="entry name" value="SHORT-CHAIN DEHYDROGENASE_REDUCTASE"/>
    <property type="match status" value="1"/>
</dbReference>
<evidence type="ECO:0000313" key="5">
    <source>
        <dbReference type="EMBL" id="MBZ2196283.1"/>
    </source>
</evidence>
<reference evidence="5 6" key="1">
    <citation type="submission" date="2021-04" db="EMBL/GenBank/DDBJ databases">
        <title>Ruania sp. nov., isolated from sandy soil of mangrove forest.</title>
        <authorList>
            <person name="Ge X."/>
            <person name="Huang R."/>
            <person name="Liu W."/>
        </authorList>
    </citation>
    <scope>NUCLEOTIDE SEQUENCE [LARGE SCALE GENOMIC DNA]</scope>
    <source>
        <strain evidence="5 6">N2-46</strain>
    </source>
</reference>
<keyword evidence="2" id="KW-0521">NADP</keyword>
<dbReference type="EMBL" id="JAGSHT010000010">
    <property type="protein sequence ID" value="MBZ2196283.1"/>
    <property type="molecule type" value="Genomic_DNA"/>
</dbReference>
<evidence type="ECO:0000313" key="6">
    <source>
        <dbReference type="Proteomes" id="UP000826651"/>
    </source>
</evidence>
<dbReference type="Proteomes" id="UP000826651">
    <property type="component" value="Unassembled WGS sequence"/>
</dbReference>
<evidence type="ECO:0000256" key="4">
    <source>
        <dbReference type="RuleBase" id="RU000363"/>
    </source>
</evidence>
<keyword evidence="3" id="KW-0560">Oxidoreductase</keyword>
<dbReference type="Pfam" id="PF00106">
    <property type="entry name" value="adh_short"/>
    <property type="match status" value="1"/>
</dbReference>
<evidence type="ECO:0000256" key="2">
    <source>
        <dbReference type="ARBA" id="ARBA00022857"/>
    </source>
</evidence>
<organism evidence="5 6">
    <name type="scientific">Occultella gossypii</name>
    <dbReference type="NCBI Taxonomy" id="2800820"/>
    <lineage>
        <taxon>Bacteria</taxon>
        <taxon>Bacillati</taxon>
        <taxon>Actinomycetota</taxon>
        <taxon>Actinomycetes</taxon>
        <taxon>Micrococcales</taxon>
        <taxon>Ruaniaceae</taxon>
        <taxon>Occultella</taxon>
    </lineage>
</organism>
<dbReference type="PANTHER" id="PTHR43490">
    <property type="entry name" value="(+)-NEOMENTHOL DEHYDROGENASE"/>
    <property type="match status" value="1"/>
</dbReference>
<protein>
    <submittedName>
        <fullName evidence="5">SDR family NAD(P)-dependent oxidoreductase</fullName>
    </submittedName>
</protein>
<keyword evidence="6" id="KW-1185">Reference proteome</keyword>
<sequence>MSIALVTGSTRGLGLATATALVEAGHTVIITGRDAEAVQTTCAVARSVGLVFEGVTLDVVDPESVASLAELIQNKYGVLDILVNNAGILPEATDPASHDFASVAMFRKTFETNVFGVVAVTEALLPLLRSSKAGRIVNVSSTMGSLADQGDPESPWFSMLVPAYQTSKAALNSITVELAKKLAATPVVVTSVCPGWVQTDLAPGNHENAPLTAVAAAEVVVSAALAPEGASSGTFIDAAGPVRW</sequence>
<comment type="similarity">
    <text evidence="1 4">Belongs to the short-chain dehydrogenases/reductases (SDR) family.</text>
</comment>
<dbReference type="InterPro" id="IPR036291">
    <property type="entry name" value="NAD(P)-bd_dom_sf"/>
</dbReference>
<comment type="caution">
    <text evidence="5">The sequence shown here is derived from an EMBL/GenBank/DDBJ whole genome shotgun (WGS) entry which is preliminary data.</text>
</comment>
<name>A0ABS7SAL1_9MICO</name>
<dbReference type="Gene3D" id="3.40.50.720">
    <property type="entry name" value="NAD(P)-binding Rossmann-like Domain"/>
    <property type="match status" value="1"/>
</dbReference>
<evidence type="ECO:0000256" key="1">
    <source>
        <dbReference type="ARBA" id="ARBA00006484"/>
    </source>
</evidence>
<evidence type="ECO:0000256" key="3">
    <source>
        <dbReference type="ARBA" id="ARBA00023002"/>
    </source>
</evidence>
<gene>
    <name evidence="5" type="ORF">KCQ71_08980</name>
</gene>
<dbReference type="PRINTS" id="PR00081">
    <property type="entry name" value="GDHRDH"/>
</dbReference>
<dbReference type="RefSeq" id="WP_223405018.1">
    <property type="nucleotide sequence ID" value="NZ_JAGSHT010000010.1"/>
</dbReference>
<dbReference type="SUPFAM" id="SSF51735">
    <property type="entry name" value="NAD(P)-binding Rossmann-fold domains"/>
    <property type="match status" value="1"/>
</dbReference>
<proteinExistence type="inferred from homology"/>
<dbReference type="InterPro" id="IPR002347">
    <property type="entry name" value="SDR_fam"/>
</dbReference>
<dbReference type="PRINTS" id="PR00080">
    <property type="entry name" value="SDRFAMILY"/>
</dbReference>
<accession>A0ABS7SAL1</accession>